<proteinExistence type="inferred from homology"/>
<dbReference type="SMART" id="SM00904">
    <property type="entry name" value="Flavokinase"/>
    <property type="match status" value="1"/>
</dbReference>
<dbReference type="Pfam" id="PF06574">
    <property type="entry name" value="FAD_syn"/>
    <property type="match status" value="1"/>
</dbReference>
<evidence type="ECO:0000256" key="14">
    <source>
        <dbReference type="ARBA" id="ARBA00049494"/>
    </source>
</evidence>
<accession>A0AAU8A1B2</accession>
<dbReference type="GO" id="GO:0006747">
    <property type="term" value="P:FAD biosynthetic process"/>
    <property type="evidence" value="ECO:0007669"/>
    <property type="project" value="UniProtKB-UniRule"/>
</dbReference>
<dbReference type="NCBIfam" id="NF004160">
    <property type="entry name" value="PRK05627.1-3"/>
    <property type="match status" value="1"/>
</dbReference>
<comment type="function">
    <text evidence="1">Catalyzes the phosphorylation of riboflavin to FMN followed by the adenylation of FMN to FAD.</text>
</comment>
<keyword evidence="10 15" id="KW-0274">FAD</keyword>
<dbReference type="GO" id="GO:0005524">
    <property type="term" value="F:ATP binding"/>
    <property type="evidence" value="ECO:0007669"/>
    <property type="project" value="UniProtKB-UniRule"/>
</dbReference>
<dbReference type="CDD" id="cd02064">
    <property type="entry name" value="FAD_synthetase_N"/>
    <property type="match status" value="1"/>
</dbReference>
<evidence type="ECO:0000256" key="13">
    <source>
        <dbReference type="ARBA" id="ARBA00047880"/>
    </source>
</evidence>
<evidence type="ECO:0000256" key="5">
    <source>
        <dbReference type="ARBA" id="ARBA00022643"/>
    </source>
</evidence>
<evidence type="ECO:0000313" key="17">
    <source>
        <dbReference type="EMBL" id="XCC57430.1"/>
    </source>
</evidence>
<dbReference type="Gene3D" id="3.40.50.620">
    <property type="entry name" value="HUPs"/>
    <property type="match status" value="1"/>
</dbReference>
<dbReference type="PANTHER" id="PTHR22749:SF6">
    <property type="entry name" value="RIBOFLAVIN KINASE"/>
    <property type="match status" value="1"/>
</dbReference>
<comment type="similarity">
    <text evidence="15">Belongs to the ribF family.</text>
</comment>
<evidence type="ECO:0000256" key="6">
    <source>
        <dbReference type="ARBA" id="ARBA00022679"/>
    </source>
</evidence>
<name>A0AAU8A1B2_9BURK</name>
<evidence type="ECO:0000256" key="10">
    <source>
        <dbReference type="ARBA" id="ARBA00022827"/>
    </source>
</evidence>
<comment type="catalytic activity">
    <reaction evidence="14 15">
        <text>FMN + ATP + H(+) = FAD + diphosphate</text>
        <dbReference type="Rhea" id="RHEA:17237"/>
        <dbReference type="ChEBI" id="CHEBI:15378"/>
        <dbReference type="ChEBI" id="CHEBI:30616"/>
        <dbReference type="ChEBI" id="CHEBI:33019"/>
        <dbReference type="ChEBI" id="CHEBI:57692"/>
        <dbReference type="ChEBI" id="CHEBI:58210"/>
        <dbReference type="EC" id="2.7.7.2"/>
    </reaction>
</comment>
<protein>
    <recommendedName>
        <fullName evidence="15">Riboflavin biosynthesis protein</fullName>
    </recommendedName>
    <domain>
        <recommendedName>
            <fullName evidence="15">Riboflavin kinase</fullName>
            <ecNumber evidence="15">2.7.1.26</ecNumber>
        </recommendedName>
        <alternativeName>
            <fullName evidence="15">Flavokinase</fullName>
        </alternativeName>
    </domain>
    <domain>
        <recommendedName>
            <fullName evidence="15">FMN adenylyltransferase</fullName>
            <ecNumber evidence="15">2.7.7.2</ecNumber>
        </recommendedName>
        <alternativeName>
            <fullName evidence="15">FAD pyrophosphorylase</fullName>
        </alternativeName>
        <alternativeName>
            <fullName evidence="15">FAD synthase</fullName>
        </alternativeName>
    </domain>
</protein>
<reference evidence="17" key="1">
    <citation type="submission" date="2022-06" db="EMBL/GenBank/DDBJ databases">
        <title>New Polynucleobacter species.</title>
        <authorList>
            <person name="Hahn M.W."/>
        </authorList>
    </citation>
    <scope>NUCLEOTIDE SEQUENCE</scope>
    <source>
        <strain evidence="17">UK-FUSCHL-C3</strain>
    </source>
</reference>
<evidence type="ECO:0000256" key="11">
    <source>
        <dbReference type="ARBA" id="ARBA00022840"/>
    </source>
</evidence>
<sequence>MKVIRRFYSSSTRPPCALTIGNFDGVHRGHQALLQQLVQGTRARELSSCVLTFEPHPREFFTPNDAPPRIQNLRDKLLALKSLGLDSIVIAEFNQAFARLSPTEFVTEILVKQLNTKWIFVGDDFCYGAKRAGNFASLKAAGQQYGFEVTSISTVLQENERISSSLVRRALEKGDMLLASSLLGRPFSISGHVLYGKQLGRQLGFPTLNLSVSTLRRSHQPVTSGIFVAQVHGLAKEALPAVASLGVRPSVESSGEVLLEAHVFNFNQSVYGKLVCVELLERLHEERKYPDLKTLQAAIQHDAQMARDYFHKKNMYV</sequence>
<evidence type="ECO:0000256" key="3">
    <source>
        <dbReference type="ARBA" id="ARBA00005201"/>
    </source>
</evidence>
<evidence type="ECO:0000256" key="4">
    <source>
        <dbReference type="ARBA" id="ARBA00022630"/>
    </source>
</evidence>
<evidence type="ECO:0000259" key="16">
    <source>
        <dbReference type="SMART" id="SM00904"/>
    </source>
</evidence>
<dbReference type="GO" id="GO:0008531">
    <property type="term" value="F:riboflavin kinase activity"/>
    <property type="evidence" value="ECO:0007669"/>
    <property type="project" value="UniProtKB-UniRule"/>
</dbReference>
<evidence type="ECO:0000256" key="9">
    <source>
        <dbReference type="ARBA" id="ARBA00022777"/>
    </source>
</evidence>
<evidence type="ECO:0000256" key="7">
    <source>
        <dbReference type="ARBA" id="ARBA00022695"/>
    </source>
</evidence>
<keyword evidence="6 15" id="KW-0808">Transferase</keyword>
<dbReference type="Gene3D" id="2.40.30.30">
    <property type="entry name" value="Riboflavin kinase-like"/>
    <property type="match status" value="1"/>
</dbReference>
<dbReference type="EC" id="2.7.1.26" evidence="15"/>
<feature type="domain" description="Riboflavin kinase" evidence="16">
    <location>
        <begin position="182"/>
        <end position="311"/>
    </location>
</feature>
<organism evidence="17">
    <name type="scientific">Polynucleobacter sp. UK-FUSCHL-C3</name>
    <dbReference type="NCBI Taxonomy" id="2955208"/>
    <lineage>
        <taxon>Bacteria</taxon>
        <taxon>Pseudomonadati</taxon>
        <taxon>Pseudomonadota</taxon>
        <taxon>Betaproteobacteria</taxon>
        <taxon>Burkholderiales</taxon>
        <taxon>Burkholderiaceae</taxon>
        <taxon>Polynucleobacter</taxon>
    </lineage>
</organism>
<dbReference type="InterPro" id="IPR023465">
    <property type="entry name" value="Riboflavin_kinase_dom_sf"/>
</dbReference>
<dbReference type="InterPro" id="IPR015864">
    <property type="entry name" value="FAD_synthase"/>
</dbReference>
<dbReference type="NCBIfam" id="NF004163">
    <property type="entry name" value="PRK05627.1-6"/>
    <property type="match status" value="1"/>
</dbReference>
<dbReference type="AlphaFoldDB" id="A0AAU8A1B2"/>
<dbReference type="EMBL" id="CP099959">
    <property type="protein sequence ID" value="XCC57430.1"/>
    <property type="molecule type" value="Genomic_DNA"/>
</dbReference>
<comment type="pathway">
    <text evidence="2 15">Cofactor biosynthesis; FAD biosynthesis; FAD from FMN: step 1/1.</text>
</comment>
<evidence type="ECO:0000256" key="1">
    <source>
        <dbReference type="ARBA" id="ARBA00002121"/>
    </source>
</evidence>
<dbReference type="FunFam" id="3.40.50.620:FF:000021">
    <property type="entry name" value="Riboflavin biosynthesis protein"/>
    <property type="match status" value="1"/>
</dbReference>
<dbReference type="InterPro" id="IPR014729">
    <property type="entry name" value="Rossmann-like_a/b/a_fold"/>
</dbReference>
<keyword evidence="7 15" id="KW-0548">Nucleotidyltransferase</keyword>
<dbReference type="InterPro" id="IPR002606">
    <property type="entry name" value="Riboflavin_kinase_bac"/>
</dbReference>
<keyword evidence="9 15" id="KW-0418">Kinase</keyword>
<dbReference type="PIRSF" id="PIRSF004491">
    <property type="entry name" value="FAD_Synth"/>
    <property type="match status" value="1"/>
</dbReference>
<keyword evidence="12" id="KW-0511">Multifunctional enzyme</keyword>
<keyword evidence="5 15" id="KW-0288">FMN</keyword>
<dbReference type="NCBIfam" id="TIGR00083">
    <property type="entry name" value="ribF"/>
    <property type="match status" value="1"/>
</dbReference>
<dbReference type="GO" id="GO:0009231">
    <property type="term" value="P:riboflavin biosynthetic process"/>
    <property type="evidence" value="ECO:0007669"/>
    <property type="project" value="InterPro"/>
</dbReference>
<keyword evidence="4 15" id="KW-0285">Flavoprotein</keyword>
<dbReference type="NCBIfam" id="NF004159">
    <property type="entry name" value="PRK05627.1-2"/>
    <property type="match status" value="1"/>
</dbReference>
<dbReference type="Pfam" id="PF01687">
    <property type="entry name" value="Flavokinase"/>
    <property type="match status" value="1"/>
</dbReference>
<dbReference type="PANTHER" id="PTHR22749">
    <property type="entry name" value="RIBOFLAVIN KINASE/FMN ADENYLYLTRANSFERASE"/>
    <property type="match status" value="1"/>
</dbReference>
<dbReference type="InterPro" id="IPR023468">
    <property type="entry name" value="Riboflavin_kinase"/>
</dbReference>
<dbReference type="EC" id="2.7.7.2" evidence="15"/>
<evidence type="ECO:0000256" key="15">
    <source>
        <dbReference type="PIRNR" id="PIRNR004491"/>
    </source>
</evidence>
<dbReference type="RefSeq" id="WP_353438460.1">
    <property type="nucleotide sequence ID" value="NZ_CP099959.1"/>
</dbReference>
<evidence type="ECO:0000256" key="8">
    <source>
        <dbReference type="ARBA" id="ARBA00022741"/>
    </source>
</evidence>
<evidence type="ECO:0000256" key="12">
    <source>
        <dbReference type="ARBA" id="ARBA00023268"/>
    </source>
</evidence>
<gene>
    <name evidence="17" type="ORF">NKE59_08030</name>
</gene>
<dbReference type="SUPFAM" id="SSF52374">
    <property type="entry name" value="Nucleotidylyl transferase"/>
    <property type="match status" value="1"/>
</dbReference>
<dbReference type="GO" id="GO:0009398">
    <property type="term" value="P:FMN biosynthetic process"/>
    <property type="evidence" value="ECO:0007669"/>
    <property type="project" value="UniProtKB-UniRule"/>
</dbReference>
<keyword evidence="11 15" id="KW-0067">ATP-binding</keyword>
<dbReference type="GO" id="GO:0003919">
    <property type="term" value="F:FMN adenylyltransferase activity"/>
    <property type="evidence" value="ECO:0007669"/>
    <property type="project" value="UniProtKB-UniRule"/>
</dbReference>
<comment type="catalytic activity">
    <reaction evidence="13 15">
        <text>riboflavin + ATP = FMN + ADP + H(+)</text>
        <dbReference type="Rhea" id="RHEA:14357"/>
        <dbReference type="ChEBI" id="CHEBI:15378"/>
        <dbReference type="ChEBI" id="CHEBI:30616"/>
        <dbReference type="ChEBI" id="CHEBI:57986"/>
        <dbReference type="ChEBI" id="CHEBI:58210"/>
        <dbReference type="ChEBI" id="CHEBI:456216"/>
        <dbReference type="EC" id="2.7.1.26"/>
    </reaction>
</comment>
<dbReference type="SUPFAM" id="SSF82114">
    <property type="entry name" value="Riboflavin kinase-like"/>
    <property type="match status" value="1"/>
</dbReference>
<evidence type="ECO:0000256" key="2">
    <source>
        <dbReference type="ARBA" id="ARBA00004726"/>
    </source>
</evidence>
<comment type="pathway">
    <text evidence="3 15">Cofactor biosynthesis; FMN biosynthesis; FMN from riboflavin (ATP route): step 1/1.</text>
</comment>
<dbReference type="InterPro" id="IPR015865">
    <property type="entry name" value="Riboflavin_kinase_bac/euk"/>
</dbReference>
<keyword evidence="8 15" id="KW-0547">Nucleotide-binding</keyword>